<reference evidence="1 2" key="1">
    <citation type="submission" date="2017-01" db="EMBL/GenBank/DDBJ databases">
        <title>Novel large sulfur bacteria in the metagenomes of groundwater-fed chemosynthetic microbial mats in the Lake Huron basin.</title>
        <authorList>
            <person name="Sharrar A.M."/>
            <person name="Flood B.E."/>
            <person name="Bailey J.V."/>
            <person name="Jones D.S."/>
            <person name="Biddanda B."/>
            <person name="Ruberg S.A."/>
            <person name="Marcus D.N."/>
            <person name="Dick G.J."/>
        </authorList>
    </citation>
    <scope>NUCLEOTIDE SEQUENCE [LARGE SCALE GENOMIC DNA]</scope>
    <source>
        <strain evidence="1">A8</strain>
    </source>
</reference>
<name>A0A1Y1QEW6_9GAMM</name>
<dbReference type="Proteomes" id="UP000192491">
    <property type="component" value="Unassembled WGS sequence"/>
</dbReference>
<organism evidence="1 2">
    <name type="scientific">Thiothrix lacustris</name>
    <dbReference type="NCBI Taxonomy" id="525917"/>
    <lineage>
        <taxon>Bacteria</taxon>
        <taxon>Pseudomonadati</taxon>
        <taxon>Pseudomonadota</taxon>
        <taxon>Gammaproteobacteria</taxon>
        <taxon>Thiotrichales</taxon>
        <taxon>Thiotrichaceae</taxon>
        <taxon>Thiothrix</taxon>
    </lineage>
</organism>
<dbReference type="Gene3D" id="2.60.460.10">
    <property type="entry name" value="protein yfey like domain"/>
    <property type="match status" value="1"/>
</dbReference>
<gene>
    <name evidence="1" type="ORF">BWK73_37960</name>
</gene>
<proteinExistence type="predicted"/>
<evidence type="ECO:0008006" key="3">
    <source>
        <dbReference type="Google" id="ProtNLM"/>
    </source>
</evidence>
<dbReference type="Pfam" id="PF06572">
    <property type="entry name" value="DUF1131"/>
    <property type="match status" value="1"/>
</dbReference>
<evidence type="ECO:0000313" key="1">
    <source>
        <dbReference type="EMBL" id="OQX03907.1"/>
    </source>
</evidence>
<comment type="caution">
    <text evidence="1">The sequence shown here is derived from an EMBL/GenBank/DDBJ whole genome shotgun (WGS) entry which is preliminary data.</text>
</comment>
<dbReference type="AlphaFoldDB" id="A0A1Y1QEW6"/>
<accession>A0A1Y1QEW6</accession>
<dbReference type="InterPro" id="IPR038714">
    <property type="entry name" value="YfeY-like_sf"/>
</dbReference>
<dbReference type="EMBL" id="MTEJ01000372">
    <property type="protein sequence ID" value="OQX03907.1"/>
    <property type="molecule type" value="Genomic_DNA"/>
</dbReference>
<evidence type="ECO:0000313" key="2">
    <source>
        <dbReference type="Proteomes" id="UP000192491"/>
    </source>
</evidence>
<dbReference type="PROSITE" id="PS51257">
    <property type="entry name" value="PROKAR_LIPOPROTEIN"/>
    <property type="match status" value="1"/>
</dbReference>
<dbReference type="InterPro" id="IPR010938">
    <property type="entry name" value="DUF1131"/>
</dbReference>
<protein>
    <recommendedName>
        <fullName evidence="3">DUF1131 domain-containing protein</fullName>
    </recommendedName>
</protein>
<sequence length="195" mass="21153">MLNLRSIVCIGLVVLSVAGISGCNEKSTTETTAVKPLEMLSVDGVGPINAQTAFNLHDITTVFQGLNVTQQLHYHKGQKYPVIDVTKDTKTLLVINPDVKQQKVFSVMVKDNLIGNRLGHTIGMRFADIYAYGQTEECAAGTEELAGKVLCYAPQTGNILYLFGGTWNGAVGAVPPKDVLATWQMEAMIWKPLAK</sequence>